<name>A0ABT3HS70_9FLAO</name>
<dbReference type="RefSeq" id="WP_264744556.1">
    <property type="nucleotide sequence ID" value="NZ_JAPDHV010000009.1"/>
</dbReference>
<gene>
    <name evidence="1" type="ORF">OH806_15300</name>
</gene>
<dbReference type="Proteomes" id="UP001163719">
    <property type="component" value="Unassembled WGS sequence"/>
</dbReference>
<accession>A0ABT3HS70</accession>
<keyword evidence="2" id="KW-1185">Reference proteome</keyword>
<organism evidence="1 2">
    <name type="scientific">Chryseobacterium oryctis</name>
    <dbReference type="NCBI Taxonomy" id="2952618"/>
    <lineage>
        <taxon>Bacteria</taxon>
        <taxon>Pseudomonadati</taxon>
        <taxon>Bacteroidota</taxon>
        <taxon>Flavobacteriia</taxon>
        <taxon>Flavobacteriales</taxon>
        <taxon>Weeksellaceae</taxon>
        <taxon>Chryseobacterium group</taxon>
        <taxon>Chryseobacterium</taxon>
    </lineage>
</organism>
<protein>
    <submittedName>
        <fullName evidence="1">Uncharacterized protein</fullName>
    </submittedName>
</protein>
<evidence type="ECO:0000313" key="1">
    <source>
        <dbReference type="EMBL" id="MCW3162638.1"/>
    </source>
</evidence>
<proteinExistence type="predicted"/>
<evidence type="ECO:0000313" key="2">
    <source>
        <dbReference type="Proteomes" id="UP001163719"/>
    </source>
</evidence>
<sequence>MGTRNLTMVIQNNETKISQYGQWDGFPEGQGLTILYFLQEKENIEKLKEIIPKIRFENEQDIKEKSEFSKSIGAKEGWVNMDQTELYDKKYPLDSRNIGGAILEKLLEYQKEDEIVLVDAEGFAADSLFCEWAYIVDLDNNTLEVYRGFNESRLTSKDRFYNLHKVHQRLYPIKILKTFSLEKLPDAEKFVSECYKELEKNKRVSKNKDIEQEL</sequence>
<reference evidence="1" key="1">
    <citation type="submission" date="2022-10" db="EMBL/GenBank/DDBJ databases">
        <title>Chryseobacterium babae sp. nov. isolated from the gut of the beetle Oryctes rhinoceros, and Chryseobacterium kimseyorum sp. nov., isolated from a stick insect rearing cage.</title>
        <authorList>
            <person name="Shelomi M."/>
            <person name="Han C.-J."/>
            <person name="Chen W.-M."/>
            <person name="Chen H.-K."/>
            <person name="Liaw S.-J."/>
            <person name="Muhle E."/>
            <person name="Clermont D."/>
        </authorList>
    </citation>
    <scope>NUCLEOTIDE SEQUENCE</scope>
    <source>
        <strain evidence="1">WLa1L2M3</strain>
    </source>
</reference>
<dbReference type="EMBL" id="JAPDHV010000009">
    <property type="protein sequence ID" value="MCW3162638.1"/>
    <property type="molecule type" value="Genomic_DNA"/>
</dbReference>
<comment type="caution">
    <text evidence="1">The sequence shown here is derived from an EMBL/GenBank/DDBJ whole genome shotgun (WGS) entry which is preliminary data.</text>
</comment>